<organism evidence="2 3">
    <name type="scientific">Candidatus Roizmanbacteria bacterium CG03_land_8_20_14_0_80_39_12</name>
    <dbReference type="NCBI Taxonomy" id="1974847"/>
    <lineage>
        <taxon>Bacteria</taxon>
        <taxon>Candidatus Roizmaniibacteriota</taxon>
    </lineage>
</organism>
<protein>
    <recommendedName>
        <fullName evidence="1">DUF6922 domain-containing protein</fullName>
    </recommendedName>
</protein>
<dbReference type="AlphaFoldDB" id="A0A2M7BR61"/>
<gene>
    <name evidence="2" type="ORF">COS52_05065</name>
</gene>
<proteinExistence type="predicted"/>
<evidence type="ECO:0000259" key="1">
    <source>
        <dbReference type="Pfam" id="PF21956"/>
    </source>
</evidence>
<evidence type="ECO:0000313" key="3">
    <source>
        <dbReference type="Proteomes" id="UP000230119"/>
    </source>
</evidence>
<comment type="caution">
    <text evidence="2">The sequence shown here is derived from an EMBL/GenBank/DDBJ whole genome shotgun (WGS) entry which is preliminary data.</text>
</comment>
<sequence length="88" mass="10246">MSPLTPPSVKAVLWSYDLNALEVQKDKKIIISQVLNFGSEEAIKWLFKQYSFKDVEQIANIIPLFQWNKKSLSLWKLVLSINPRSRII</sequence>
<reference evidence="3" key="1">
    <citation type="submission" date="2017-09" db="EMBL/GenBank/DDBJ databases">
        <title>Depth-based differentiation of microbial function through sediment-hosted aquifers and enrichment of novel symbionts in the deep terrestrial subsurface.</title>
        <authorList>
            <person name="Probst A.J."/>
            <person name="Ladd B."/>
            <person name="Jarett J.K."/>
            <person name="Geller-Mcgrath D.E."/>
            <person name="Sieber C.M.K."/>
            <person name="Emerson J.B."/>
            <person name="Anantharaman K."/>
            <person name="Thomas B.C."/>
            <person name="Malmstrom R."/>
            <person name="Stieglmeier M."/>
            <person name="Klingl A."/>
            <person name="Woyke T."/>
            <person name="Ryan C.M."/>
            <person name="Banfield J.F."/>
        </authorList>
    </citation>
    <scope>NUCLEOTIDE SEQUENCE [LARGE SCALE GENOMIC DNA]</scope>
</reference>
<feature type="domain" description="DUF6922" evidence="1">
    <location>
        <begin position="10"/>
        <end position="58"/>
    </location>
</feature>
<accession>A0A2M7BR61</accession>
<dbReference type="Pfam" id="PF21956">
    <property type="entry name" value="DUF6922"/>
    <property type="match status" value="1"/>
</dbReference>
<dbReference type="EMBL" id="PEVA01000213">
    <property type="protein sequence ID" value="PIV07985.1"/>
    <property type="molecule type" value="Genomic_DNA"/>
</dbReference>
<dbReference type="InterPro" id="IPR053830">
    <property type="entry name" value="DUF6922"/>
</dbReference>
<evidence type="ECO:0000313" key="2">
    <source>
        <dbReference type="EMBL" id="PIV07985.1"/>
    </source>
</evidence>
<dbReference type="Proteomes" id="UP000230119">
    <property type="component" value="Unassembled WGS sequence"/>
</dbReference>
<name>A0A2M7BR61_9BACT</name>